<dbReference type="InterPro" id="IPR015422">
    <property type="entry name" value="PyrdxlP-dep_Trfase_small"/>
</dbReference>
<dbReference type="EC" id="2.6.1.44" evidence="3"/>
<keyword evidence="4 6" id="KW-0663">Pyridoxal phosphate</keyword>
<feature type="binding site" evidence="5">
    <location>
        <position position="337"/>
    </location>
    <ligand>
        <name>substrate</name>
    </ligand>
</feature>
<dbReference type="Gene3D" id="3.90.1150.10">
    <property type="entry name" value="Aspartate Aminotransferase, domain 1"/>
    <property type="match status" value="1"/>
</dbReference>
<accession>A0A2H4ZPE9</accession>
<reference evidence="10" key="1">
    <citation type="submission" date="2017-10" db="EMBL/GenBank/DDBJ databases">
        <title>Paulinella longichromatophora chromatophore genome.</title>
        <authorList>
            <person name="Lhee D."/>
            <person name="Yoon H.S."/>
        </authorList>
    </citation>
    <scope>NUCLEOTIDE SEQUENCE</scope>
</reference>
<evidence type="ECO:0000256" key="3">
    <source>
        <dbReference type="ARBA" id="ARBA00013049"/>
    </source>
</evidence>
<dbReference type="InterPro" id="IPR015424">
    <property type="entry name" value="PyrdxlP-dep_Trfase"/>
</dbReference>
<dbReference type="InterPro" id="IPR000192">
    <property type="entry name" value="Aminotrans_V_dom"/>
</dbReference>
<dbReference type="PROSITE" id="PS00595">
    <property type="entry name" value="AA_TRANSFER_CLASS_5"/>
    <property type="match status" value="1"/>
</dbReference>
<feature type="modified residue" description="N6-(pyridoxal phosphate)lysine" evidence="6">
    <location>
        <position position="194"/>
    </location>
</feature>
<dbReference type="AlphaFoldDB" id="A0A2H4ZPE9"/>
<proteinExistence type="inferred from homology"/>
<dbReference type="SUPFAM" id="SSF53383">
    <property type="entry name" value="PLP-dependent transferases"/>
    <property type="match status" value="1"/>
</dbReference>
<dbReference type="EMBL" id="MG264610">
    <property type="protein sequence ID" value="AUG32416.1"/>
    <property type="molecule type" value="Genomic_DNA"/>
</dbReference>
<comment type="similarity">
    <text evidence="2 7">Belongs to the class-V pyridoxal-phosphate-dependent aminotransferase family.</text>
</comment>
<evidence type="ECO:0000256" key="2">
    <source>
        <dbReference type="ARBA" id="ARBA00009236"/>
    </source>
</evidence>
<evidence type="ECO:0000259" key="9">
    <source>
        <dbReference type="Pfam" id="PF00266"/>
    </source>
</evidence>
<dbReference type="GO" id="GO:0005777">
    <property type="term" value="C:peroxisome"/>
    <property type="evidence" value="ECO:0007669"/>
    <property type="project" value="TreeGrafter"/>
</dbReference>
<evidence type="ECO:0000256" key="1">
    <source>
        <dbReference type="ARBA" id="ARBA00001933"/>
    </source>
</evidence>
<geneLocation type="plastid" evidence="10"/>
<dbReference type="InterPro" id="IPR020578">
    <property type="entry name" value="Aminotrans_V_PyrdxlP_BS"/>
</dbReference>
<evidence type="ECO:0000256" key="8">
    <source>
        <dbReference type="RuleBase" id="RU004504"/>
    </source>
</evidence>
<dbReference type="GO" id="GO:0008453">
    <property type="term" value="F:alanine-glyoxylate transaminase activity"/>
    <property type="evidence" value="ECO:0007669"/>
    <property type="project" value="UniProtKB-EC"/>
</dbReference>
<dbReference type="FunFam" id="3.40.640.10:FF:000054">
    <property type="entry name" value="Serine--glyoxylate aminotransferase"/>
    <property type="match status" value="1"/>
</dbReference>
<dbReference type="Gene3D" id="3.40.640.10">
    <property type="entry name" value="Type I PLP-dependent aspartate aminotransferase-like (Major domain)"/>
    <property type="match status" value="1"/>
</dbReference>
<evidence type="ECO:0000256" key="7">
    <source>
        <dbReference type="RuleBase" id="RU004075"/>
    </source>
</evidence>
<evidence type="ECO:0000313" key="10">
    <source>
        <dbReference type="EMBL" id="AUG32416.1"/>
    </source>
</evidence>
<protein>
    <recommendedName>
        <fullName evidence="3">alanine--glyoxylate transaminase</fullName>
        <ecNumber evidence="3">2.6.1.44</ecNumber>
    </recommendedName>
</protein>
<dbReference type="PANTHER" id="PTHR21152:SF40">
    <property type="entry name" value="ALANINE--GLYOXYLATE AMINOTRANSFERASE"/>
    <property type="match status" value="1"/>
</dbReference>
<name>A0A2H4ZPE9_9EUKA</name>
<dbReference type="GO" id="GO:0004760">
    <property type="term" value="F:L-serine-pyruvate transaminase activity"/>
    <property type="evidence" value="ECO:0007669"/>
    <property type="project" value="TreeGrafter"/>
</dbReference>
<dbReference type="PIRSF" id="PIRSF000524">
    <property type="entry name" value="SPT"/>
    <property type="match status" value="1"/>
</dbReference>
<sequence>MQDKLTLMTPGPTPVPESVLKAMGNHPIGHRSYEFEVLMKEISEQLRWLHQTNNDVLTITGSGTAAMEAGIVNTLSYKDRVLCGDNGKFGERWVEVARAYGLDVEVIKSPWGQELDPEAFRIVLEADIEKSIKAVILTHSETSTSVINDLKSINHHINMHGVAVSIVDCVTSIGVINIPMDEWGIDVICSGSQKGYMMPPGLAFIAMSQRAWKAQENSTLPKFYFDLSFYRQTSIKNSNPFTPSINLYFALKETLKIMRKEGLESIFMRHLQHSRAIQSAVQAMGLSLYAADGCRSPAVTAIQAIDFEAQSLLSLMKNNFDIVLAGGQDHLKGKIFRIGHLGFICNRDILMVVAAMEATLHNIRPNKMLQGKGLTAAINELSLKSR</sequence>
<dbReference type="PANTHER" id="PTHR21152">
    <property type="entry name" value="AMINOTRANSFERASE CLASS V"/>
    <property type="match status" value="1"/>
</dbReference>
<feature type="domain" description="Aminotransferase class V" evidence="9">
    <location>
        <begin position="10"/>
        <end position="328"/>
    </location>
</feature>
<comment type="cofactor">
    <cofactor evidence="1 6 8">
        <name>pyridoxal 5'-phosphate</name>
        <dbReference type="ChEBI" id="CHEBI:597326"/>
    </cofactor>
</comment>
<keyword evidence="10" id="KW-0934">Plastid</keyword>
<dbReference type="InterPro" id="IPR024169">
    <property type="entry name" value="SP_NH2Trfase/AEP_transaminase"/>
</dbReference>
<dbReference type="Pfam" id="PF00266">
    <property type="entry name" value="Aminotran_5"/>
    <property type="match status" value="1"/>
</dbReference>
<evidence type="ECO:0000256" key="6">
    <source>
        <dbReference type="PIRSR" id="PIRSR000524-50"/>
    </source>
</evidence>
<evidence type="ECO:0000256" key="5">
    <source>
        <dbReference type="PIRSR" id="PIRSR000524-1"/>
    </source>
</evidence>
<dbReference type="GO" id="GO:0019265">
    <property type="term" value="P:glycine biosynthetic process, by transamination of glyoxylate"/>
    <property type="evidence" value="ECO:0007669"/>
    <property type="project" value="TreeGrafter"/>
</dbReference>
<organism evidence="10">
    <name type="scientific">Paulinella longichromatophora</name>
    <dbReference type="NCBI Taxonomy" id="1708747"/>
    <lineage>
        <taxon>Eukaryota</taxon>
        <taxon>Sar</taxon>
        <taxon>Rhizaria</taxon>
        <taxon>Cercozoa</taxon>
        <taxon>Imbricatea</taxon>
        <taxon>Silicofilosea</taxon>
        <taxon>Euglyphida</taxon>
        <taxon>Paulinellidae</taxon>
        <taxon>Paulinella</taxon>
    </lineage>
</organism>
<evidence type="ECO:0000256" key="4">
    <source>
        <dbReference type="ARBA" id="ARBA00022898"/>
    </source>
</evidence>
<gene>
    <name evidence="10" type="ORF">PLO_421</name>
</gene>
<dbReference type="InterPro" id="IPR015421">
    <property type="entry name" value="PyrdxlP-dep_Trfase_major"/>
</dbReference>